<proteinExistence type="predicted"/>
<dbReference type="EMBL" id="JAVXUP010003482">
    <property type="protein sequence ID" value="KAK2998833.1"/>
    <property type="molecule type" value="Genomic_DNA"/>
</dbReference>
<accession>A0AA88V0I4</accession>
<comment type="caution">
    <text evidence="1">The sequence shown here is derived from an EMBL/GenBank/DDBJ whole genome shotgun (WGS) entry which is preliminary data.</text>
</comment>
<keyword evidence="2" id="KW-1185">Reference proteome</keyword>
<evidence type="ECO:0000313" key="2">
    <source>
        <dbReference type="Proteomes" id="UP001188597"/>
    </source>
</evidence>
<gene>
    <name evidence="1" type="ORF">RJ639_023173</name>
</gene>
<dbReference type="AlphaFoldDB" id="A0AA88V0I4"/>
<evidence type="ECO:0000313" key="1">
    <source>
        <dbReference type="EMBL" id="KAK2998833.1"/>
    </source>
</evidence>
<organism evidence="1 2">
    <name type="scientific">Escallonia herrerae</name>
    <dbReference type="NCBI Taxonomy" id="1293975"/>
    <lineage>
        <taxon>Eukaryota</taxon>
        <taxon>Viridiplantae</taxon>
        <taxon>Streptophyta</taxon>
        <taxon>Embryophyta</taxon>
        <taxon>Tracheophyta</taxon>
        <taxon>Spermatophyta</taxon>
        <taxon>Magnoliopsida</taxon>
        <taxon>eudicotyledons</taxon>
        <taxon>Gunneridae</taxon>
        <taxon>Pentapetalae</taxon>
        <taxon>asterids</taxon>
        <taxon>campanulids</taxon>
        <taxon>Escalloniales</taxon>
        <taxon>Escalloniaceae</taxon>
        <taxon>Escallonia</taxon>
    </lineage>
</organism>
<protein>
    <submittedName>
        <fullName evidence="1">Uncharacterized protein</fullName>
    </submittedName>
</protein>
<sequence length="125" mass="14052">MLVLEQCTSLVQVHQSIAFHKNLVLLNLGGCTNLRSLPGNIRLFALSKVSSSLWLLKAQQTARESRKFGMPRGPSCRWNCCHTTSTLHYIAEETQNPFFLWMPTPIIEFITGAIYQLPKSISTSS</sequence>
<name>A0AA88V0I4_9ASTE</name>
<reference evidence="1" key="1">
    <citation type="submission" date="2022-12" db="EMBL/GenBank/DDBJ databases">
        <title>Draft genome assemblies for two species of Escallonia (Escalloniales).</title>
        <authorList>
            <person name="Chanderbali A."/>
            <person name="Dervinis C."/>
            <person name="Anghel I."/>
            <person name="Soltis D."/>
            <person name="Soltis P."/>
            <person name="Zapata F."/>
        </authorList>
    </citation>
    <scope>NUCLEOTIDE SEQUENCE</scope>
    <source>
        <strain evidence="1">UCBG64.0493</strain>
        <tissue evidence="1">Leaf</tissue>
    </source>
</reference>
<dbReference type="Proteomes" id="UP001188597">
    <property type="component" value="Unassembled WGS sequence"/>
</dbReference>